<evidence type="ECO:0000256" key="1">
    <source>
        <dbReference type="SAM" id="MobiDB-lite"/>
    </source>
</evidence>
<sequence length="107" mass="12505">MSVVCFRRRRSWLDKKSDTKFSWLSAEFGNAIRGTNTTLIFYRAFQTRLVHASSNLSQGPRRPGRAGVPRRRQRPLHSGTYLPRRERATRGRRFVSFLLIRPLFPDG</sequence>
<dbReference type="EMBL" id="KQ971354">
    <property type="protein sequence ID" value="EFA06090.1"/>
    <property type="molecule type" value="Genomic_DNA"/>
</dbReference>
<proteinExistence type="predicted"/>
<dbReference type="AlphaFoldDB" id="D6WQC6"/>
<dbReference type="Proteomes" id="UP000007266">
    <property type="component" value="Linkage group 7"/>
</dbReference>
<protein>
    <submittedName>
        <fullName evidence="2">Uncharacterized protein</fullName>
    </submittedName>
</protein>
<gene>
    <name evidence="2" type="primary">GLEAN_08932</name>
    <name evidence="2" type="ORF">TcasGA2_TC008932</name>
</gene>
<evidence type="ECO:0000313" key="3">
    <source>
        <dbReference type="Proteomes" id="UP000007266"/>
    </source>
</evidence>
<dbReference type="InParanoid" id="D6WQC6"/>
<name>D6WQC6_TRICA</name>
<accession>D6WQC6</accession>
<keyword evidence="3" id="KW-1185">Reference proteome</keyword>
<reference evidence="2 3" key="1">
    <citation type="journal article" date="2008" name="Nature">
        <title>The genome of the model beetle and pest Tribolium castaneum.</title>
        <authorList>
            <consortium name="Tribolium Genome Sequencing Consortium"/>
            <person name="Richards S."/>
            <person name="Gibbs R.A."/>
            <person name="Weinstock G.M."/>
            <person name="Brown S.J."/>
            <person name="Denell R."/>
            <person name="Beeman R.W."/>
            <person name="Gibbs R."/>
            <person name="Beeman R.W."/>
            <person name="Brown S.J."/>
            <person name="Bucher G."/>
            <person name="Friedrich M."/>
            <person name="Grimmelikhuijzen C.J."/>
            <person name="Klingler M."/>
            <person name="Lorenzen M."/>
            <person name="Richards S."/>
            <person name="Roth S."/>
            <person name="Schroder R."/>
            <person name="Tautz D."/>
            <person name="Zdobnov E.M."/>
            <person name="Muzny D."/>
            <person name="Gibbs R.A."/>
            <person name="Weinstock G.M."/>
            <person name="Attaway T."/>
            <person name="Bell S."/>
            <person name="Buhay C.J."/>
            <person name="Chandrabose M.N."/>
            <person name="Chavez D."/>
            <person name="Clerk-Blankenburg K.P."/>
            <person name="Cree A."/>
            <person name="Dao M."/>
            <person name="Davis C."/>
            <person name="Chacko J."/>
            <person name="Dinh H."/>
            <person name="Dugan-Rocha S."/>
            <person name="Fowler G."/>
            <person name="Garner T.T."/>
            <person name="Garnes J."/>
            <person name="Gnirke A."/>
            <person name="Hawes A."/>
            <person name="Hernandez J."/>
            <person name="Hines S."/>
            <person name="Holder M."/>
            <person name="Hume J."/>
            <person name="Jhangiani S.N."/>
            <person name="Joshi V."/>
            <person name="Khan Z.M."/>
            <person name="Jackson L."/>
            <person name="Kovar C."/>
            <person name="Kowis A."/>
            <person name="Lee S."/>
            <person name="Lewis L.R."/>
            <person name="Margolis J."/>
            <person name="Morgan M."/>
            <person name="Nazareth L.V."/>
            <person name="Nguyen N."/>
            <person name="Okwuonu G."/>
            <person name="Parker D."/>
            <person name="Richards S."/>
            <person name="Ruiz S.J."/>
            <person name="Santibanez J."/>
            <person name="Savard J."/>
            <person name="Scherer S.E."/>
            <person name="Schneider B."/>
            <person name="Sodergren E."/>
            <person name="Tautz D."/>
            <person name="Vattahil S."/>
            <person name="Villasana D."/>
            <person name="White C.S."/>
            <person name="Wright R."/>
            <person name="Park Y."/>
            <person name="Beeman R.W."/>
            <person name="Lord J."/>
            <person name="Oppert B."/>
            <person name="Lorenzen M."/>
            <person name="Brown S."/>
            <person name="Wang L."/>
            <person name="Savard J."/>
            <person name="Tautz D."/>
            <person name="Richards S."/>
            <person name="Weinstock G."/>
            <person name="Gibbs R.A."/>
            <person name="Liu Y."/>
            <person name="Worley K."/>
            <person name="Weinstock G."/>
            <person name="Elsik C.G."/>
            <person name="Reese J.T."/>
            <person name="Elhaik E."/>
            <person name="Landan G."/>
            <person name="Graur D."/>
            <person name="Arensburger P."/>
            <person name="Atkinson P."/>
            <person name="Beeman R.W."/>
            <person name="Beidler J."/>
            <person name="Brown S.J."/>
            <person name="Demuth J.P."/>
            <person name="Drury D.W."/>
            <person name="Du Y.Z."/>
            <person name="Fujiwara H."/>
            <person name="Lorenzen M."/>
            <person name="Maselli V."/>
            <person name="Osanai M."/>
            <person name="Park Y."/>
            <person name="Robertson H.M."/>
            <person name="Tu Z."/>
            <person name="Wang J.J."/>
            <person name="Wang S."/>
            <person name="Richards S."/>
            <person name="Song H."/>
            <person name="Zhang L."/>
            <person name="Sodergren E."/>
            <person name="Werner D."/>
            <person name="Stanke M."/>
            <person name="Morgenstern B."/>
            <person name="Solovyev V."/>
            <person name="Kosarev P."/>
            <person name="Brown G."/>
            <person name="Chen H.C."/>
            <person name="Ermolaeva O."/>
            <person name="Hlavina W."/>
            <person name="Kapustin Y."/>
            <person name="Kiryutin B."/>
            <person name="Kitts P."/>
            <person name="Maglott D."/>
            <person name="Pruitt K."/>
            <person name="Sapojnikov V."/>
            <person name="Souvorov A."/>
            <person name="Mackey A.J."/>
            <person name="Waterhouse R.M."/>
            <person name="Wyder S."/>
            <person name="Zdobnov E.M."/>
            <person name="Zdobnov E.M."/>
            <person name="Wyder S."/>
            <person name="Kriventseva E.V."/>
            <person name="Kadowaki T."/>
            <person name="Bork P."/>
            <person name="Aranda M."/>
            <person name="Bao R."/>
            <person name="Beermann A."/>
            <person name="Berns N."/>
            <person name="Bolognesi R."/>
            <person name="Bonneton F."/>
            <person name="Bopp D."/>
            <person name="Brown S.J."/>
            <person name="Bucher G."/>
            <person name="Butts T."/>
            <person name="Chaumot A."/>
            <person name="Denell R.E."/>
            <person name="Ferrier D.E."/>
            <person name="Friedrich M."/>
            <person name="Gordon C.M."/>
            <person name="Jindra M."/>
            <person name="Klingler M."/>
            <person name="Lan Q."/>
            <person name="Lattorff H.M."/>
            <person name="Laudet V."/>
            <person name="von Levetsow C."/>
            <person name="Liu Z."/>
            <person name="Lutz R."/>
            <person name="Lynch J.A."/>
            <person name="da Fonseca R.N."/>
            <person name="Posnien N."/>
            <person name="Reuter R."/>
            <person name="Roth S."/>
            <person name="Savard J."/>
            <person name="Schinko J.B."/>
            <person name="Schmitt C."/>
            <person name="Schoppmeier M."/>
            <person name="Schroder R."/>
            <person name="Shippy T.D."/>
            <person name="Simonnet F."/>
            <person name="Marques-Souza H."/>
            <person name="Tautz D."/>
            <person name="Tomoyasu Y."/>
            <person name="Trauner J."/>
            <person name="Van der Zee M."/>
            <person name="Vervoort M."/>
            <person name="Wittkopp N."/>
            <person name="Wimmer E.A."/>
            <person name="Yang X."/>
            <person name="Jones A.K."/>
            <person name="Sattelle D.B."/>
            <person name="Ebert P.R."/>
            <person name="Nelson D."/>
            <person name="Scott J.G."/>
            <person name="Beeman R.W."/>
            <person name="Muthukrishnan S."/>
            <person name="Kramer K.J."/>
            <person name="Arakane Y."/>
            <person name="Beeman R.W."/>
            <person name="Zhu Q."/>
            <person name="Hogenkamp D."/>
            <person name="Dixit R."/>
            <person name="Oppert B."/>
            <person name="Jiang H."/>
            <person name="Zou Z."/>
            <person name="Marshall J."/>
            <person name="Elpidina E."/>
            <person name="Vinokurov K."/>
            <person name="Oppert C."/>
            <person name="Zou Z."/>
            <person name="Evans J."/>
            <person name="Lu Z."/>
            <person name="Zhao P."/>
            <person name="Sumathipala N."/>
            <person name="Altincicek B."/>
            <person name="Vilcinskas A."/>
            <person name="Williams M."/>
            <person name="Hultmark D."/>
            <person name="Hetru C."/>
            <person name="Jiang H."/>
            <person name="Grimmelikhuijzen C.J."/>
            <person name="Hauser F."/>
            <person name="Cazzamali G."/>
            <person name="Williamson M."/>
            <person name="Park Y."/>
            <person name="Li B."/>
            <person name="Tanaka Y."/>
            <person name="Predel R."/>
            <person name="Neupert S."/>
            <person name="Schachtner J."/>
            <person name="Verleyen P."/>
            <person name="Raible F."/>
            <person name="Bork P."/>
            <person name="Friedrich M."/>
            <person name="Walden K.K."/>
            <person name="Robertson H.M."/>
            <person name="Angeli S."/>
            <person name="Foret S."/>
            <person name="Bucher G."/>
            <person name="Schuetz S."/>
            <person name="Maleszka R."/>
            <person name="Wimmer E.A."/>
            <person name="Beeman R.W."/>
            <person name="Lorenzen M."/>
            <person name="Tomoyasu Y."/>
            <person name="Miller S.C."/>
            <person name="Grossmann D."/>
            <person name="Bucher G."/>
        </authorList>
    </citation>
    <scope>NUCLEOTIDE SEQUENCE [LARGE SCALE GENOMIC DNA]</scope>
    <source>
        <strain evidence="2 3">Georgia GA2</strain>
    </source>
</reference>
<feature type="compositionally biased region" description="Basic residues" evidence="1">
    <location>
        <begin position="62"/>
        <end position="75"/>
    </location>
</feature>
<reference evidence="2 3" key="2">
    <citation type="journal article" date="2010" name="Nucleic Acids Res.">
        <title>BeetleBase in 2010: revisions to provide comprehensive genomic information for Tribolium castaneum.</title>
        <authorList>
            <person name="Kim H.S."/>
            <person name="Murphy T."/>
            <person name="Xia J."/>
            <person name="Caragea D."/>
            <person name="Park Y."/>
            <person name="Beeman R.W."/>
            <person name="Lorenzen M.D."/>
            <person name="Butcher S."/>
            <person name="Manak J.R."/>
            <person name="Brown S.J."/>
        </authorList>
    </citation>
    <scope>GENOME REANNOTATION</scope>
    <source>
        <strain evidence="2 3">Georgia GA2</strain>
    </source>
</reference>
<dbReference type="HOGENOM" id="CLU_2213269_0_0_1"/>
<organism evidence="2 3">
    <name type="scientific">Tribolium castaneum</name>
    <name type="common">Red flour beetle</name>
    <dbReference type="NCBI Taxonomy" id="7070"/>
    <lineage>
        <taxon>Eukaryota</taxon>
        <taxon>Metazoa</taxon>
        <taxon>Ecdysozoa</taxon>
        <taxon>Arthropoda</taxon>
        <taxon>Hexapoda</taxon>
        <taxon>Insecta</taxon>
        <taxon>Pterygota</taxon>
        <taxon>Neoptera</taxon>
        <taxon>Endopterygota</taxon>
        <taxon>Coleoptera</taxon>
        <taxon>Polyphaga</taxon>
        <taxon>Cucujiformia</taxon>
        <taxon>Tenebrionidae</taxon>
        <taxon>Tenebrionidae incertae sedis</taxon>
        <taxon>Tribolium</taxon>
    </lineage>
</organism>
<evidence type="ECO:0000313" key="2">
    <source>
        <dbReference type="EMBL" id="EFA06090.1"/>
    </source>
</evidence>
<feature type="region of interest" description="Disordered" evidence="1">
    <location>
        <begin position="53"/>
        <end position="84"/>
    </location>
</feature>